<proteinExistence type="inferred from homology"/>
<evidence type="ECO:0000256" key="13">
    <source>
        <dbReference type="ARBA" id="ARBA00034808"/>
    </source>
</evidence>
<dbReference type="SUPFAM" id="SSF52540">
    <property type="entry name" value="P-loop containing nucleoside triphosphate hydrolases"/>
    <property type="match status" value="1"/>
</dbReference>
<evidence type="ECO:0000313" key="19">
    <source>
        <dbReference type="Proteomes" id="UP001254608"/>
    </source>
</evidence>
<dbReference type="EMBL" id="JAVRIC010000004">
    <property type="protein sequence ID" value="MDT0496603.1"/>
    <property type="molecule type" value="Genomic_DNA"/>
</dbReference>
<evidence type="ECO:0000259" key="16">
    <source>
        <dbReference type="PROSITE" id="PS51192"/>
    </source>
</evidence>
<keyword evidence="9 15" id="KW-0233">DNA recombination</keyword>
<protein>
    <recommendedName>
        <fullName evidence="2 15">ATP-dependent DNA helicase RecG</fullName>
        <ecNumber evidence="13 15">5.6.2.4</ecNumber>
    </recommendedName>
</protein>
<dbReference type="GO" id="GO:0003678">
    <property type="term" value="F:DNA helicase activity"/>
    <property type="evidence" value="ECO:0007669"/>
    <property type="project" value="UniProtKB-EC"/>
</dbReference>
<keyword evidence="6 15" id="KW-0347">Helicase</keyword>
<evidence type="ECO:0000256" key="11">
    <source>
        <dbReference type="ARBA" id="ARBA00023235"/>
    </source>
</evidence>
<dbReference type="PROSITE" id="PS51192">
    <property type="entry name" value="HELICASE_ATP_BIND_1"/>
    <property type="match status" value="1"/>
</dbReference>
<dbReference type="InterPro" id="IPR014001">
    <property type="entry name" value="Helicase_ATP-bd"/>
</dbReference>
<dbReference type="PANTHER" id="PTHR47964:SF1">
    <property type="entry name" value="ATP-DEPENDENT DNA HELICASE HOMOLOG RECG, CHLOROPLASTIC"/>
    <property type="match status" value="1"/>
</dbReference>
<dbReference type="InterPro" id="IPR047112">
    <property type="entry name" value="RecG/Mfd"/>
</dbReference>
<evidence type="ECO:0000313" key="18">
    <source>
        <dbReference type="EMBL" id="MDT0496603.1"/>
    </source>
</evidence>
<dbReference type="Proteomes" id="UP001254608">
    <property type="component" value="Unassembled WGS sequence"/>
</dbReference>
<dbReference type="CDD" id="cd17992">
    <property type="entry name" value="DEXHc_RecG"/>
    <property type="match status" value="1"/>
</dbReference>
<dbReference type="CDD" id="cd04488">
    <property type="entry name" value="RecG_wedge_OBF"/>
    <property type="match status" value="1"/>
</dbReference>
<evidence type="ECO:0000256" key="15">
    <source>
        <dbReference type="RuleBase" id="RU363016"/>
    </source>
</evidence>
<evidence type="ECO:0000256" key="6">
    <source>
        <dbReference type="ARBA" id="ARBA00022806"/>
    </source>
</evidence>
<feature type="domain" description="Helicase ATP-binding" evidence="16">
    <location>
        <begin position="297"/>
        <end position="461"/>
    </location>
</feature>
<keyword evidence="4 15" id="KW-0227">DNA damage</keyword>
<dbReference type="NCBIfam" id="NF008163">
    <property type="entry name" value="PRK10917.1-1"/>
    <property type="match status" value="1"/>
</dbReference>
<reference evidence="18 19" key="1">
    <citation type="submission" date="2023-09" db="EMBL/GenBank/DDBJ databases">
        <authorList>
            <person name="Rey-Velasco X."/>
        </authorList>
    </citation>
    <scope>NUCLEOTIDE SEQUENCE [LARGE SCALE GENOMIC DNA]</scope>
    <source>
        <strain evidence="18 19">W345</strain>
    </source>
</reference>
<dbReference type="InterPro" id="IPR012340">
    <property type="entry name" value="NA-bd_OB-fold"/>
</dbReference>
<dbReference type="RefSeq" id="WP_311363992.1">
    <property type="nucleotide sequence ID" value="NZ_JAVRIC010000004.1"/>
</dbReference>
<keyword evidence="10 15" id="KW-0234">DNA repair</keyword>
<dbReference type="InterPro" id="IPR011545">
    <property type="entry name" value="DEAD/DEAH_box_helicase_dom"/>
</dbReference>
<dbReference type="InterPro" id="IPR001650">
    <property type="entry name" value="Helicase_C-like"/>
</dbReference>
<dbReference type="Pfam" id="PF00271">
    <property type="entry name" value="Helicase_C"/>
    <property type="match status" value="1"/>
</dbReference>
<keyword evidence="11" id="KW-0413">Isomerase</keyword>
<dbReference type="Pfam" id="PF19833">
    <property type="entry name" value="RecG_dom3_C"/>
    <property type="match status" value="1"/>
</dbReference>
<keyword evidence="5 15" id="KW-0378">Hydrolase</keyword>
<evidence type="ECO:0000259" key="17">
    <source>
        <dbReference type="PROSITE" id="PS51194"/>
    </source>
</evidence>
<evidence type="ECO:0000256" key="4">
    <source>
        <dbReference type="ARBA" id="ARBA00022763"/>
    </source>
</evidence>
<dbReference type="SUPFAM" id="SSF50249">
    <property type="entry name" value="Nucleic acid-binding proteins"/>
    <property type="match status" value="1"/>
</dbReference>
<dbReference type="InterPro" id="IPR045562">
    <property type="entry name" value="RecG_dom3_C"/>
</dbReference>
<comment type="catalytic activity">
    <reaction evidence="14 15">
        <text>ATP + H2O = ADP + phosphate + H(+)</text>
        <dbReference type="Rhea" id="RHEA:13065"/>
        <dbReference type="ChEBI" id="CHEBI:15377"/>
        <dbReference type="ChEBI" id="CHEBI:15378"/>
        <dbReference type="ChEBI" id="CHEBI:30616"/>
        <dbReference type="ChEBI" id="CHEBI:43474"/>
        <dbReference type="ChEBI" id="CHEBI:456216"/>
        <dbReference type="EC" id="5.6.2.4"/>
    </reaction>
</comment>
<evidence type="ECO:0000256" key="2">
    <source>
        <dbReference type="ARBA" id="ARBA00017846"/>
    </source>
</evidence>
<dbReference type="InterPro" id="IPR033454">
    <property type="entry name" value="RecG_wedge"/>
</dbReference>
<dbReference type="InterPro" id="IPR004609">
    <property type="entry name" value="ATP-dep_DNA_helicase_RecG"/>
</dbReference>
<comment type="similarity">
    <text evidence="1 15">Belongs to the helicase family. RecG subfamily.</text>
</comment>
<keyword evidence="3 15" id="KW-0547">Nucleotide-binding</keyword>
<dbReference type="Gene3D" id="3.40.50.300">
    <property type="entry name" value="P-loop containing nucleotide triphosphate hydrolases"/>
    <property type="match status" value="2"/>
</dbReference>
<comment type="catalytic activity">
    <reaction evidence="12 15">
        <text>Couples ATP hydrolysis with the unwinding of duplex DNA by translocating in the 3'-5' direction.</text>
        <dbReference type="EC" id="5.6.2.4"/>
    </reaction>
</comment>
<evidence type="ECO:0000256" key="3">
    <source>
        <dbReference type="ARBA" id="ARBA00022741"/>
    </source>
</evidence>
<evidence type="ECO:0000256" key="7">
    <source>
        <dbReference type="ARBA" id="ARBA00022840"/>
    </source>
</evidence>
<comment type="caution">
    <text evidence="18">The sequence shown here is derived from an EMBL/GenBank/DDBJ whole genome shotgun (WGS) entry which is preliminary data.</text>
</comment>
<keyword evidence="7 15" id="KW-0067">ATP-binding</keyword>
<dbReference type="GO" id="GO:0016787">
    <property type="term" value="F:hydrolase activity"/>
    <property type="evidence" value="ECO:0007669"/>
    <property type="project" value="UniProtKB-KW"/>
</dbReference>
<sequence>MTGGTRKAPPRGTRSGVPASLSLDAEVQFLKGAGPHLASRLRALDITQVRHLLFHLPFRYEDRRHFAALHGLVDGAEALLRVRVDRAEVRYTGRRQLIVTAHDGDDWLRIRFFHFGDAQTRSFASGRWLRAYGVVRFGQGGAEMIHPEYTLADSADELRAEAQLTPIYSLTTGVTQARLRGLIAQALDIASRDAAFAESLPDLPQPATLDALCAIHRPASDVDAAQLLAGTHPAQLRLIDEELLAHQLVMRVLRRQVRSRPAPVIRSRIDGMPALQAQLGFVPTGAQTRVIAEVAADLSQTRPMLRLVQGDVGSGKTVVAAAAMLAAKQAGWQSVLMAPTELLAEQHARNLAQWLSPLGVHIALLKSGLKKSARDATLSAIAGGEANVIIGTHAVFQASVQFSRLALVVVDEQHRFGVGQRLSLRDKGPDGLSPHQLVMTATPIPRTLAQTIYADLDVSVIDELPPGRTPVLTVVLGNTRRHEVMERLRAACRQSRQAYWVCTLIEVSDEVEAQAAEAVAQQLTEELPDVSVGLVHGRMKSADKDAQMNAFKAGEIQLLVATTVIEVGVDVPNASIMVIENAERLGLAQLHQLRGRVGRGSRESQCVLMYQPPLSDTARARLQTMRSTTDGFEIAQRDLELRGPGEILGRRQTGLIGLKVADPVRDAERIPALQVWADRWLEQHPPLASRLIERWVGDIKRYGQV</sequence>
<keyword evidence="19" id="KW-1185">Reference proteome</keyword>
<dbReference type="Pfam" id="PF00270">
    <property type="entry name" value="DEAD"/>
    <property type="match status" value="1"/>
</dbReference>
<dbReference type="EC" id="5.6.2.4" evidence="13 15"/>
<dbReference type="NCBIfam" id="TIGR00643">
    <property type="entry name" value="recG"/>
    <property type="match status" value="1"/>
</dbReference>
<evidence type="ECO:0000256" key="1">
    <source>
        <dbReference type="ARBA" id="ARBA00007504"/>
    </source>
</evidence>
<dbReference type="InterPro" id="IPR027417">
    <property type="entry name" value="P-loop_NTPase"/>
</dbReference>
<dbReference type="PANTHER" id="PTHR47964">
    <property type="entry name" value="ATP-DEPENDENT DNA HELICASE HOMOLOG RECG, CHLOROPLASTIC"/>
    <property type="match status" value="1"/>
</dbReference>
<evidence type="ECO:0000256" key="12">
    <source>
        <dbReference type="ARBA" id="ARBA00034617"/>
    </source>
</evidence>
<dbReference type="NCBIfam" id="NF008168">
    <property type="entry name" value="PRK10917.2-2"/>
    <property type="match status" value="1"/>
</dbReference>
<evidence type="ECO:0000256" key="14">
    <source>
        <dbReference type="ARBA" id="ARBA00048988"/>
    </source>
</evidence>
<dbReference type="SMART" id="SM00487">
    <property type="entry name" value="DEXDc"/>
    <property type="match status" value="1"/>
</dbReference>
<dbReference type="SMART" id="SM00490">
    <property type="entry name" value="HELICc"/>
    <property type="match status" value="1"/>
</dbReference>
<evidence type="ECO:0000256" key="9">
    <source>
        <dbReference type="ARBA" id="ARBA00023172"/>
    </source>
</evidence>
<name>A0ABU2WGG2_9GAMM</name>
<keyword evidence="8" id="KW-0238">DNA-binding</keyword>
<dbReference type="Pfam" id="PF17191">
    <property type="entry name" value="RecG_wedge"/>
    <property type="match status" value="1"/>
</dbReference>
<feature type="domain" description="Helicase C-terminal" evidence="17">
    <location>
        <begin position="494"/>
        <end position="640"/>
    </location>
</feature>
<dbReference type="PROSITE" id="PS51194">
    <property type="entry name" value="HELICASE_CTER"/>
    <property type="match status" value="1"/>
</dbReference>
<organism evidence="18 19">
    <name type="scientific">Banduia mediterranea</name>
    <dbReference type="NCBI Taxonomy" id="3075609"/>
    <lineage>
        <taxon>Bacteria</taxon>
        <taxon>Pseudomonadati</taxon>
        <taxon>Pseudomonadota</taxon>
        <taxon>Gammaproteobacteria</taxon>
        <taxon>Nevskiales</taxon>
        <taxon>Algiphilaceae</taxon>
        <taxon>Banduia</taxon>
    </lineage>
</organism>
<evidence type="ECO:0000256" key="5">
    <source>
        <dbReference type="ARBA" id="ARBA00022801"/>
    </source>
</evidence>
<evidence type="ECO:0000256" key="8">
    <source>
        <dbReference type="ARBA" id="ARBA00023125"/>
    </source>
</evidence>
<gene>
    <name evidence="18" type="primary">recG</name>
    <name evidence="18" type="ORF">RM530_04380</name>
</gene>
<evidence type="ECO:0000256" key="10">
    <source>
        <dbReference type="ARBA" id="ARBA00023204"/>
    </source>
</evidence>
<dbReference type="Gene3D" id="2.40.50.140">
    <property type="entry name" value="Nucleic acid-binding proteins"/>
    <property type="match status" value="1"/>
</dbReference>
<accession>A0ABU2WGG2</accession>
<comment type="function">
    <text evidence="15">Plays a critical role in recombination and DNA repair. Helps process Holliday junction intermediates to mature products by catalyzing branch migration. Has replication fork regression activity, unwinds stalled or blocked replication forks to make a HJ that can be resolved. Has a DNA unwinding activity characteristic of a DNA helicase with 3'-5' polarity.</text>
</comment>